<dbReference type="SUPFAM" id="SSF64356">
    <property type="entry name" value="SNARE-like"/>
    <property type="match status" value="1"/>
</dbReference>
<feature type="domain" description="MHD" evidence="6">
    <location>
        <begin position="198"/>
        <end position="439"/>
    </location>
</feature>
<evidence type="ECO:0000256" key="1">
    <source>
        <dbReference type="ARBA" id="ARBA00004308"/>
    </source>
</evidence>
<organism evidence="7 8">
    <name type="scientific">Chloropicon roscoffensis</name>
    <dbReference type="NCBI Taxonomy" id="1461544"/>
    <lineage>
        <taxon>Eukaryota</taxon>
        <taxon>Viridiplantae</taxon>
        <taxon>Chlorophyta</taxon>
        <taxon>Chloropicophyceae</taxon>
        <taxon>Chloropicales</taxon>
        <taxon>Chloropicaceae</taxon>
        <taxon>Chloropicon</taxon>
    </lineage>
</organism>
<dbReference type="EMBL" id="CP151518">
    <property type="protein sequence ID" value="WZN67206.1"/>
    <property type="molecule type" value="Genomic_DNA"/>
</dbReference>
<evidence type="ECO:0000256" key="2">
    <source>
        <dbReference type="ARBA" id="ARBA00022448"/>
    </source>
</evidence>
<dbReference type="Gene3D" id="2.60.40.1170">
    <property type="entry name" value="Mu homology domain, subdomain B"/>
    <property type="match status" value="2"/>
</dbReference>
<dbReference type="GO" id="GO:0006886">
    <property type="term" value="P:intracellular protein transport"/>
    <property type="evidence" value="ECO:0007669"/>
    <property type="project" value="UniProtKB-UniRule"/>
</dbReference>
<proteinExistence type="inferred from homology"/>
<evidence type="ECO:0000256" key="5">
    <source>
        <dbReference type="PIRNR" id="PIRNR005992"/>
    </source>
</evidence>
<name>A0AAX4PMV5_9CHLO</name>
<comment type="subcellular location">
    <subcellularLocation>
        <location evidence="1">Endomembrane system</location>
    </subcellularLocation>
</comment>
<sequence>MESVFILSGETGEALVEHQCAGSRHGASAGASCVENLWQEILRTEGLSLGGGAKSETYQNKTKEEVPTVIALPQCYVFHVRSDPLIFGCSTQREVPPLKALEFLSHLVDVCVEYFGQELTEDEIKDNACTIYQLLDEMLDGGVPFLTETNILKEMIAPPRLLTRMANALRIGSQVSETLPDSAASNIPWRRSNPRYANNEIYVDMIEELDVTIDQSGMLSNIGIYGQVMANCKLSGVPDLQIKFKNPQLLEECRFHPSVRYLKYASERIVSFVPPDGGFKLMSYKINSQAARSVQKSIIPIYVKPQITYTKESGRISIMAGIKGENGKIPEQVSIKIPLPSTTTTCDISSTVGSVEVKKGTGTAIWRIGKLKRDRPACLNATIACTNATSESPTFEVSFQLQGQALSGLEVDSMEVSNVKYKPYKGVRYITRSGFFQIRT</sequence>
<protein>
    <submittedName>
        <fullName evidence="7">Subunit mu of clathrin/coatomer adaptor AP-3 complex</fullName>
    </submittedName>
</protein>
<evidence type="ECO:0000313" key="8">
    <source>
        <dbReference type="Proteomes" id="UP001472866"/>
    </source>
</evidence>
<comment type="similarity">
    <text evidence="5">Belongs to the adaptor complexes medium subunit family.</text>
</comment>
<dbReference type="GO" id="GO:0012505">
    <property type="term" value="C:endomembrane system"/>
    <property type="evidence" value="ECO:0007669"/>
    <property type="project" value="UniProtKB-SubCell"/>
</dbReference>
<evidence type="ECO:0000256" key="3">
    <source>
        <dbReference type="ARBA" id="ARBA00022927"/>
    </source>
</evidence>
<dbReference type="InterPro" id="IPR011012">
    <property type="entry name" value="Longin-like_dom_sf"/>
</dbReference>
<keyword evidence="4" id="KW-0472">Membrane</keyword>
<gene>
    <name evidence="7" type="ORF">HKI87_18g87780</name>
</gene>
<dbReference type="PIRSF" id="PIRSF005992">
    <property type="entry name" value="Clathrin_mu"/>
    <property type="match status" value="1"/>
</dbReference>
<dbReference type="Pfam" id="PF00928">
    <property type="entry name" value="Adap_comp_sub"/>
    <property type="match status" value="1"/>
</dbReference>
<dbReference type="PANTHER" id="PTHR10529">
    <property type="entry name" value="AP COMPLEX SUBUNIT MU"/>
    <property type="match status" value="1"/>
</dbReference>
<keyword evidence="3 5" id="KW-0653">Protein transport</keyword>
<dbReference type="GO" id="GO:0030131">
    <property type="term" value="C:clathrin adaptor complex"/>
    <property type="evidence" value="ECO:0007669"/>
    <property type="project" value="UniProtKB-UniRule"/>
</dbReference>
<dbReference type="PROSITE" id="PS51072">
    <property type="entry name" value="MHD"/>
    <property type="match status" value="1"/>
</dbReference>
<dbReference type="InterPro" id="IPR028565">
    <property type="entry name" value="MHD"/>
</dbReference>
<keyword evidence="8" id="KW-1185">Reference proteome</keyword>
<dbReference type="InterPro" id="IPR001392">
    <property type="entry name" value="Clathrin_mu"/>
</dbReference>
<dbReference type="AlphaFoldDB" id="A0AAX4PMV5"/>
<evidence type="ECO:0000256" key="4">
    <source>
        <dbReference type="ARBA" id="ARBA00023136"/>
    </source>
</evidence>
<dbReference type="Proteomes" id="UP001472866">
    <property type="component" value="Chromosome 18"/>
</dbReference>
<dbReference type="GO" id="GO:0016192">
    <property type="term" value="P:vesicle-mediated transport"/>
    <property type="evidence" value="ECO:0007669"/>
    <property type="project" value="InterPro"/>
</dbReference>
<evidence type="ECO:0000313" key="7">
    <source>
        <dbReference type="EMBL" id="WZN67206.1"/>
    </source>
</evidence>
<dbReference type="InterPro" id="IPR036168">
    <property type="entry name" value="AP2_Mu_C_sf"/>
</dbReference>
<dbReference type="CDD" id="cd14837">
    <property type="entry name" value="AP3_Mu_N"/>
    <property type="match status" value="1"/>
</dbReference>
<accession>A0AAX4PMV5</accession>
<keyword evidence="2 5" id="KW-0813">Transport</keyword>
<reference evidence="7 8" key="1">
    <citation type="submission" date="2024-03" db="EMBL/GenBank/DDBJ databases">
        <title>Complete genome sequence of the green alga Chloropicon roscoffensis RCC1871.</title>
        <authorList>
            <person name="Lemieux C."/>
            <person name="Pombert J.-F."/>
            <person name="Otis C."/>
            <person name="Turmel M."/>
        </authorList>
    </citation>
    <scope>NUCLEOTIDE SEQUENCE [LARGE SCALE GENOMIC DNA]</scope>
    <source>
        <strain evidence="7 8">RCC1871</strain>
    </source>
</reference>
<dbReference type="PRINTS" id="PR00314">
    <property type="entry name" value="CLATHRINADPT"/>
</dbReference>
<dbReference type="InterPro" id="IPR050431">
    <property type="entry name" value="Adaptor_comp_med_subunit"/>
</dbReference>
<evidence type="ECO:0000259" key="6">
    <source>
        <dbReference type="PROSITE" id="PS51072"/>
    </source>
</evidence>
<dbReference type="CDD" id="cd09252">
    <property type="entry name" value="AP-3_Mu3_Cterm"/>
    <property type="match status" value="1"/>
</dbReference>
<dbReference type="Gene3D" id="3.30.450.60">
    <property type="match status" value="1"/>
</dbReference>
<dbReference type="SUPFAM" id="SSF49447">
    <property type="entry name" value="Second domain of Mu2 adaptin subunit (ap50) of ap2 adaptor"/>
    <property type="match status" value="1"/>
</dbReference>